<dbReference type="EMBL" id="JASZZN010000003">
    <property type="protein sequence ID" value="MDM4014784.1"/>
    <property type="molecule type" value="Genomic_DNA"/>
</dbReference>
<evidence type="ECO:0000259" key="2">
    <source>
        <dbReference type="Pfam" id="PF07626"/>
    </source>
</evidence>
<gene>
    <name evidence="6" type="ORF">QTN89_05035</name>
</gene>
<proteinExistence type="predicted"/>
<evidence type="ECO:0000259" key="3">
    <source>
        <dbReference type="Pfam" id="PF07627"/>
    </source>
</evidence>
<feature type="domain" description="DUF1588" evidence="3">
    <location>
        <begin position="602"/>
        <end position="698"/>
    </location>
</feature>
<keyword evidence="7" id="KW-1185">Reference proteome</keyword>
<dbReference type="Pfam" id="PF07624">
    <property type="entry name" value="PSD2"/>
    <property type="match status" value="1"/>
</dbReference>
<feature type="domain" description="DUF1587" evidence="2">
    <location>
        <begin position="133"/>
        <end position="195"/>
    </location>
</feature>
<evidence type="ECO:0000259" key="4">
    <source>
        <dbReference type="Pfam" id="PF07631"/>
    </source>
</evidence>
<dbReference type="Proteomes" id="UP001239462">
    <property type="component" value="Unassembled WGS sequence"/>
</dbReference>
<dbReference type="InterPro" id="IPR013039">
    <property type="entry name" value="DUF1588"/>
</dbReference>
<dbReference type="RefSeq" id="WP_289162432.1">
    <property type="nucleotide sequence ID" value="NZ_JASZZN010000003.1"/>
</dbReference>
<protein>
    <submittedName>
        <fullName evidence="6">DUF1592 domain-containing protein</fullName>
    </submittedName>
</protein>
<evidence type="ECO:0000259" key="5">
    <source>
        <dbReference type="Pfam" id="PF07637"/>
    </source>
</evidence>
<dbReference type="Pfam" id="PF07626">
    <property type="entry name" value="PSD3"/>
    <property type="match status" value="1"/>
</dbReference>
<dbReference type="InterPro" id="IPR011478">
    <property type="entry name" value="DUF1585"/>
</dbReference>
<dbReference type="Pfam" id="PF07627">
    <property type="entry name" value="PSCyt3"/>
    <property type="match status" value="1"/>
</dbReference>
<dbReference type="Pfam" id="PF07631">
    <property type="entry name" value="PSD4"/>
    <property type="match status" value="1"/>
</dbReference>
<dbReference type="InterPro" id="IPR013043">
    <property type="entry name" value="DUF1595"/>
</dbReference>
<feature type="domain" description="DUF1592" evidence="4">
    <location>
        <begin position="457"/>
        <end position="583"/>
    </location>
</feature>
<dbReference type="InterPro" id="IPR013036">
    <property type="entry name" value="DUF1587"/>
</dbReference>
<sequence length="792" mass="89022">MIASVLALGVIQLPKSVAEELSAYQDNLNIIEELISSSCLDCHTGADAEREFRLDDVIEDWKDSVRSGQTGLERDAAIRLEQALRRFSSHQMPPPDFGRIDEAEFVTAKLAWESLLADRAKQNPFAGQSAQIRRMTRTEYRNAISDLFDLKVDVTQVLPPDSSSGGFDNITVDDLSPLLLERYLTAATKISRLVVGASIDQPLGLTVRVPADLTQQNHVPGLPLGTRGGVVFDHHFPRTGSYEVSVRLMRDRDENIEGIYEPHQMDVLLDREQIKRFELKPPKGRQGHSEYDKHLRFRIDVQRGSHQIGVTFVENGTSLQEIKRQPFDASYNRHRHPRRTPAVAEVNVIGPFQIQASGSDIVRCGQLSWERVPNDPVDEARQVLTRCLRIAYRRPIDEVDLRIPMKHFDVAYQEGARFAFEQGLEAALTSVLSNPHFLLKTIAQPETVHGGTVYPITSNELASRLSFFLCSSLPDETLLRTAEQDRLVSDAELERQTRRLLASDRAESLVENFADQWLYLRNLPTITPDLRRFPNFDHNLREAFASETKLLFADVIERDASVLELLDPPHAFLNERLASHYGIPGIVGDHFRRVTLSPQWHRGGLLRQGSVLMATSYATRTSPTIRGAWVLENILGTPPPPPPPNVPTIQEKSGHVELSFRQMLAKHRNDAACASCHDLIDPVGFALDRFDAVGRWSQMREGQTIDAEGRLPDGTIVDGVEALEQGIIKQPELFVTALTEKLMTYALGRPLTELDGPEIRKIVQRAAENGYRFSDLVCGITKSVPFRYRTAD</sequence>
<feature type="domain" description="DUF1585" evidence="1">
    <location>
        <begin position="713"/>
        <end position="786"/>
    </location>
</feature>
<evidence type="ECO:0000313" key="7">
    <source>
        <dbReference type="Proteomes" id="UP001239462"/>
    </source>
</evidence>
<organism evidence="6 7">
    <name type="scientific">Roseiconus lacunae</name>
    <dbReference type="NCBI Taxonomy" id="2605694"/>
    <lineage>
        <taxon>Bacteria</taxon>
        <taxon>Pseudomonadati</taxon>
        <taxon>Planctomycetota</taxon>
        <taxon>Planctomycetia</taxon>
        <taxon>Pirellulales</taxon>
        <taxon>Pirellulaceae</taxon>
        <taxon>Roseiconus</taxon>
    </lineage>
</organism>
<evidence type="ECO:0000259" key="1">
    <source>
        <dbReference type="Pfam" id="PF07624"/>
    </source>
</evidence>
<evidence type="ECO:0000313" key="6">
    <source>
        <dbReference type="EMBL" id="MDM4014784.1"/>
    </source>
</evidence>
<dbReference type="Pfam" id="PF07637">
    <property type="entry name" value="PSD5"/>
    <property type="match status" value="1"/>
</dbReference>
<comment type="caution">
    <text evidence="6">The sequence shown here is derived from an EMBL/GenBank/DDBJ whole genome shotgun (WGS) entry which is preliminary data.</text>
</comment>
<name>A0ABT7PE56_9BACT</name>
<feature type="domain" description="DUF1595" evidence="5">
    <location>
        <begin position="380"/>
        <end position="438"/>
    </location>
</feature>
<reference evidence="6 7" key="1">
    <citation type="submission" date="2023-06" db="EMBL/GenBank/DDBJ databases">
        <title>Roseiconus lacunae JC819 isolated from Gulf of Mannar region, Tamil Nadu.</title>
        <authorList>
            <person name="Pk S."/>
            <person name="Ch S."/>
            <person name="Ch V.R."/>
        </authorList>
    </citation>
    <scope>NUCLEOTIDE SEQUENCE [LARGE SCALE GENOMIC DNA]</scope>
    <source>
        <strain evidence="6 7">JC819</strain>
    </source>
</reference>
<accession>A0ABT7PE56</accession>
<dbReference type="InterPro" id="IPR013042">
    <property type="entry name" value="DUF1592"/>
</dbReference>